<feature type="active site" description="Proton acceptor" evidence="5">
    <location>
        <position position="61"/>
    </location>
</feature>
<dbReference type="InterPro" id="IPR014710">
    <property type="entry name" value="RmlC-like_jellyroll"/>
</dbReference>
<gene>
    <name evidence="8" type="primary">rfbC</name>
    <name evidence="8" type="ORF">EG028_22735</name>
</gene>
<evidence type="ECO:0000256" key="7">
    <source>
        <dbReference type="RuleBase" id="RU364069"/>
    </source>
</evidence>
<dbReference type="Pfam" id="PF00908">
    <property type="entry name" value="dTDP_sugar_isom"/>
    <property type="match status" value="1"/>
</dbReference>
<feature type="active site" description="Proton donor" evidence="5">
    <location>
        <position position="131"/>
    </location>
</feature>
<dbReference type="PANTHER" id="PTHR21047:SF2">
    <property type="entry name" value="THYMIDINE DIPHOSPHO-4-KETO-RHAMNOSE 3,5-EPIMERASE"/>
    <property type="match status" value="1"/>
</dbReference>
<evidence type="ECO:0000256" key="1">
    <source>
        <dbReference type="ARBA" id="ARBA00001298"/>
    </source>
</evidence>
<comment type="function">
    <text evidence="2 7">Catalyzes the epimerization of the C3' and C5'positions of dTDP-6-deoxy-D-xylo-4-hexulose, forming dTDP-6-deoxy-L-lyxo-4-hexulose.</text>
</comment>
<dbReference type="RefSeq" id="WP_120518487.1">
    <property type="nucleotide sequence ID" value="NZ_QXZY01000013.1"/>
</dbReference>
<dbReference type="Proteomes" id="UP000279089">
    <property type="component" value="Unassembled WGS sequence"/>
</dbReference>
<evidence type="ECO:0000256" key="6">
    <source>
        <dbReference type="PIRSR" id="PIRSR600888-3"/>
    </source>
</evidence>
<evidence type="ECO:0000313" key="8">
    <source>
        <dbReference type="EMBL" id="RPD38963.1"/>
    </source>
</evidence>
<sequence length="186" mass="20858">MPFRPTGIPDLLVYEPRVHGDERGYFFESYNANTFGDEGIKIQFVQDNQARSTYGVLRGLHFQLGPYAQTKLIRTLEGRILDVVVDLRTGSPAYGKVFSIELSAENKLQLLVPQGFAHGYSVLSPTAEVMYKCDNFYNKTSEGGILYNDPALGIDWGIPLSDAVVSEKDKVLPLFANVQHNFTYQQ</sequence>
<evidence type="ECO:0000256" key="5">
    <source>
        <dbReference type="PIRSR" id="PIRSR600888-1"/>
    </source>
</evidence>
<dbReference type="InterPro" id="IPR000888">
    <property type="entry name" value="RmlC-like"/>
</dbReference>
<dbReference type="CDD" id="cd00438">
    <property type="entry name" value="cupin_RmlC"/>
    <property type="match status" value="1"/>
</dbReference>
<organism evidence="8 9">
    <name type="scientific">Chitinophaga barathri</name>
    <dbReference type="NCBI Taxonomy" id="1647451"/>
    <lineage>
        <taxon>Bacteria</taxon>
        <taxon>Pseudomonadati</taxon>
        <taxon>Bacteroidota</taxon>
        <taxon>Chitinophagia</taxon>
        <taxon>Chitinophagales</taxon>
        <taxon>Chitinophagaceae</taxon>
        <taxon>Chitinophaga</taxon>
    </lineage>
</organism>
<dbReference type="EC" id="5.1.3.13" evidence="3 7"/>
<comment type="pathway">
    <text evidence="7">Carbohydrate biosynthesis; dTDP-L-rhamnose biosynthesis.</text>
</comment>
<evidence type="ECO:0000256" key="4">
    <source>
        <dbReference type="ARBA" id="ARBA00019595"/>
    </source>
</evidence>
<reference evidence="9" key="1">
    <citation type="submission" date="2018-11" db="EMBL/GenBank/DDBJ databases">
        <title>Chitinophaga lutea sp.nov., isolate from arsenic contaminated soil.</title>
        <authorList>
            <person name="Zong Y."/>
        </authorList>
    </citation>
    <scope>NUCLEOTIDE SEQUENCE [LARGE SCALE GENOMIC DNA]</scope>
    <source>
        <strain evidence="9">YLT18</strain>
    </source>
</reference>
<dbReference type="InterPro" id="IPR011051">
    <property type="entry name" value="RmlC_Cupin_sf"/>
</dbReference>
<keyword evidence="7 8" id="KW-0413">Isomerase</keyword>
<comment type="similarity">
    <text evidence="7">Belongs to the dTDP-4-dehydrorhamnose 3,5-epimerase family.</text>
</comment>
<dbReference type="AlphaFoldDB" id="A0A3N4MU69"/>
<dbReference type="Gene3D" id="2.60.120.10">
    <property type="entry name" value="Jelly Rolls"/>
    <property type="match status" value="1"/>
</dbReference>
<dbReference type="UniPathway" id="UPA00124"/>
<proteinExistence type="inferred from homology"/>
<name>A0A3N4MU69_9BACT</name>
<comment type="subunit">
    <text evidence="7">Homodimer.</text>
</comment>
<evidence type="ECO:0000313" key="9">
    <source>
        <dbReference type="Proteomes" id="UP000279089"/>
    </source>
</evidence>
<accession>A0A3N4MU69</accession>
<dbReference type="GO" id="GO:0005829">
    <property type="term" value="C:cytosol"/>
    <property type="evidence" value="ECO:0007669"/>
    <property type="project" value="TreeGrafter"/>
</dbReference>
<dbReference type="GO" id="GO:0000271">
    <property type="term" value="P:polysaccharide biosynthetic process"/>
    <property type="evidence" value="ECO:0007669"/>
    <property type="project" value="TreeGrafter"/>
</dbReference>
<keyword evidence="9" id="KW-1185">Reference proteome</keyword>
<comment type="catalytic activity">
    <reaction evidence="1 7">
        <text>dTDP-4-dehydro-6-deoxy-alpha-D-glucose = dTDP-4-dehydro-beta-L-rhamnose</text>
        <dbReference type="Rhea" id="RHEA:16969"/>
        <dbReference type="ChEBI" id="CHEBI:57649"/>
        <dbReference type="ChEBI" id="CHEBI:62830"/>
        <dbReference type="EC" id="5.1.3.13"/>
    </reaction>
</comment>
<protein>
    <recommendedName>
        <fullName evidence="4 7">dTDP-4-dehydrorhamnose 3,5-epimerase</fullName>
        <ecNumber evidence="3 7">5.1.3.13</ecNumber>
    </recommendedName>
    <alternativeName>
        <fullName evidence="7">Thymidine diphospho-4-keto-rhamnose 3,5-epimerase</fullName>
    </alternativeName>
</protein>
<dbReference type="GO" id="GO:0019305">
    <property type="term" value="P:dTDP-rhamnose biosynthetic process"/>
    <property type="evidence" value="ECO:0007669"/>
    <property type="project" value="UniProtKB-UniRule"/>
</dbReference>
<dbReference type="EMBL" id="RMBX01000013">
    <property type="protein sequence ID" value="RPD38963.1"/>
    <property type="molecule type" value="Genomic_DNA"/>
</dbReference>
<feature type="site" description="Participates in a stacking interaction with the thymidine ring of dTDP-4-oxo-6-deoxyglucose" evidence="6">
    <location>
        <position position="137"/>
    </location>
</feature>
<evidence type="ECO:0000256" key="3">
    <source>
        <dbReference type="ARBA" id="ARBA00012098"/>
    </source>
</evidence>
<dbReference type="SUPFAM" id="SSF51182">
    <property type="entry name" value="RmlC-like cupins"/>
    <property type="match status" value="1"/>
</dbReference>
<dbReference type="NCBIfam" id="TIGR01221">
    <property type="entry name" value="rmlC"/>
    <property type="match status" value="1"/>
</dbReference>
<dbReference type="OrthoDB" id="9800680at2"/>
<dbReference type="GO" id="GO:0008830">
    <property type="term" value="F:dTDP-4-dehydrorhamnose 3,5-epimerase activity"/>
    <property type="evidence" value="ECO:0007669"/>
    <property type="project" value="UniProtKB-UniRule"/>
</dbReference>
<comment type="caution">
    <text evidence="8">The sequence shown here is derived from an EMBL/GenBank/DDBJ whole genome shotgun (WGS) entry which is preliminary data.</text>
</comment>
<evidence type="ECO:0000256" key="2">
    <source>
        <dbReference type="ARBA" id="ARBA00001997"/>
    </source>
</evidence>
<dbReference type="PANTHER" id="PTHR21047">
    <property type="entry name" value="DTDP-6-DEOXY-D-GLUCOSE-3,5 EPIMERASE"/>
    <property type="match status" value="1"/>
</dbReference>